<keyword evidence="3" id="KW-0238">DNA-binding</keyword>
<dbReference type="Gene3D" id="1.10.10.10">
    <property type="entry name" value="Winged helix-like DNA-binding domain superfamily/Winged helix DNA-binding domain"/>
    <property type="match status" value="1"/>
</dbReference>
<dbReference type="PROSITE" id="PS51000">
    <property type="entry name" value="HTH_DEOR_2"/>
    <property type="match status" value="1"/>
</dbReference>
<dbReference type="Proteomes" id="UP000241964">
    <property type="component" value="Unassembled WGS sequence"/>
</dbReference>
<evidence type="ECO:0000256" key="2">
    <source>
        <dbReference type="ARBA" id="ARBA00023015"/>
    </source>
</evidence>
<dbReference type="InterPro" id="IPR018356">
    <property type="entry name" value="Tscrpt_reg_HTH_DeoR_CS"/>
</dbReference>
<dbReference type="InterPro" id="IPR014036">
    <property type="entry name" value="DeoR-like_C"/>
</dbReference>
<dbReference type="PROSITE" id="PS00894">
    <property type="entry name" value="HTH_DEOR_1"/>
    <property type="match status" value="1"/>
</dbReference>
<evidence type="ECO:0000259" key="5">
    <source>
        <dbReference type="PROSITE" id="PS51000"/>
    </source>
</evidence>
<reference evidence="6 7" key="1">
    <citation type="submission" date="2018-03" db="EMBL/GenBank/DDBJ databases">
        <title>Genomic Encyclopedia of Archaeal and Bacterial Type Strains, Phase II (KMG-II): from individual species to whole genera.</title>
        <authorList>
            <person name="Goeker M."/>
        </authorList>
    </citation>
    <scope>NUCLEOTIDE SEQUENCE [LARGE SCALE GENOMIC DNA]</scope>
    <source>
        <strain evidence="6 7">DSM 29057</strain>
    </source>
</reference>
<dbReference type="SUPFAM" id="SSF46785">
    <property type="entry name" value="Winged helix' DNA-binding domain"/>
    <property type="match status" value="1"/>
</dbReference>
<keyword evidence="2" id="KW-0805">Transcription regulation</keyword>
<dbReference type="AlphaFoldDB" id="A0A2P8FLD7"/>
<evidence type="ECO:0000256" key="1">
    <source>
        <dbReference type="ARBA" id="ARBA00022491"/>
    </source>
</evidence>
<dbReference type="SMART" id="SM00420">
    <property type="entry name" value="HTH_DEOR"/>
    <property type="match status" value="1"/>
</dbReference>
<comment type="caution">
    <text evidence="6">The sequence shown here is derived from an EMBL/GenBank/DDBJ whole genome shotgun (WGS) entry which is preliminary data.</text>
</comment>
<dbReference type="InterPro" id="IPR037171">
    <property type="entry name" value="NagB/RpiA_transferase-like"/>
</dbReference>
<proteinExistence type="predicted"/>
<dbReference type="PANTHER" id="PTHR30363:SF4">
    <property type="entry name" value="GLYCEROL-3-PHOSPHATE REGULON REPRESSOR"/>
    <property type="match status" value="1"/>
</dbReference>
<dbReference type="Pfam" id="PF00455">
    <property type="entry name" value="DeoRC"/>
    <property type="match status" value="1"/>
</dbReference>
<evidence type="ECO:0000256" key="3">
    <source>
        <dbReference type="ARBA" id="ARBA00023125"/>
    </source>
</evidence>
<dbReference type="SMART" id="SM01134">
    <property type="entry name" value="DeoRC"/>
    <property type="match status" value="1"/>
</dbReference>
<keyword evidence="1" id="KW-0678">Repressor</keyword>
<evidence type="ECO:0000313" key="6">
    <source>
        <dbReference type="EMBL" id="PSL22465.1"/>
    </source>
</evidence>
<evidence type="ECO:0000256" key="4">
    <source>
        <dbReference type="ARBA" id="ARBA00023163"/>
    </source>
</evidence>
<feature type="domain" description="HTH deoR-type" evidence="5">
    <location>
        <begin position="3"/>
        <end position="58"/>
    </location>
</feature>
<dbReference type="EMBL" id="PYAS01000020">
    <property type="protein sequence ID" value="PSL22465.1"/>
    <property type="molecule type" value="Genomic_DNA"/>
</dbReference>
<dbReference type="InterPro" id="IPR036390">
    <property type="entry name" value="WH_DNA-bd_sf"/>
</dbReference>
<gene>
    <name evidence="6" type="ORF">CLV60_1209</name>
</gene>
<dbReference type="OrthoDB" id="9797223at2"/>
<sequence length="249" mass="27517">MTKEDRFEHILTKLSVNQRVHFEELAVELNVSEDTIRRDIDILGKNGLLVKVRRGGIIPAINPLSFQERASLFPEGKERIAFKVQPHLSEAKTVFMDGGTTILAIAAAIPINAELRIITNNMALPAVLHEHEQVEIISLGGNYNRNTRTTTGAQTCLEACKYVADLYLMGACGIDHALGVTAQVAEDGEVKRAFLASSRKTIAVVTQEKIGRIDFFKVANLDAIDTIVTDLPSDDFRLNAYRFAGREIL</sequence>
<evidence type="ECO:0000313" key="7">
    <source>
        <dbReference type="Proteomes" id="UP000241964"/>
    </source>
</evidence>
<name>A0A2P8FLD7_9BACT</name>
<dbReference type="PANTHER" id="PTHR30363">
    <property type="entry name" value="HTH-TYPE TRANSCRIPTIONAL REGULATOR SRLR-RELATED"/>
    <property type="match status" value="1"/>
</dbReference>
<organism evidence="6 7">
    <name type="scientific">Dyadobacter jiangsuensis</name>
    <dbReference type="NCBI Taxonomy" id="1591085"/>
    <lineage>
        <taxon>Bacteria</taxon>
        <taxon>Pseudomonadati</taxon>
        <taxon>Bacteroidota</taxon>
        <taxon>Cytophagia</taxon>
        <taxon>Cytophagales</taxon>
        <taxon>Spirosomataceae</taxon>
        <taxon>Dyadobacter</taxon>
    </lineage>
</organism>
<accession>A0A2P8FLD7</accession>
<dbReference type="Pfam" id="PF08220">
    <property type="entry name" value="HTH_DeoR"/>
    <property type="match status" value="1"/>
</dbReference>
<dbReference type="InterPro" id="IPR050313">
    <property type="entry name" value="Carb_Metab_HTH_regulators"/>
</dbReference>
<dbReference type="GO" id="GO:0003700">
    <property type="term" value="F:DNA-binding transcription factor activity"/>
    <property type="evidence" value="ECO:0007669"/>
    <property type="project" value="InterPro"/>
</dbReference>
<protein>
    <submittedName>
        <fullName evidence="6">DeoR family transcriptional regulator</fullName>
    </submittedName>
</protein>
<dbReference type="GO" id="GO:0003677">
    <property type="term" value="F:DNA binding"/>
    <property type="evidence" value="ECO:0007669"/>
    <property type="project" value="UniProtKB-KW"/>
</dbReference>
<dbReference type="SUPFAM" id="SSF100950">
    <property type="entry name" value="NagB/RpiA/CoA transferase-like"/>
    <property type="match status" value="1"/>
</dbReference>
<keyword evidence="7" id="KW-1185">Reference proteome</keyword>
<dbReference type="InterPro" id="IPR001034">
    <property type="entry name" value="DeoR_HTH"/>
</dbReference>
<dbReference type="InterPro" id="IPR036388">
    <property type="entry name" value="WH-like_DNA-bd_sf"/>
</dbReference>
<keyword evidence="4" id="KW-0804">Transcription</keyword>
<dbReference type="RefSeq" id="WP_106599128.1">
    <property type="nucleotide sequence ID" value="NZ_PYAS01000020.1"/>
</dbReference>